<dbReference type="AlphaFoldDB" id="A0A5C5PLJ4"/>
<accession>A0A5C5PLJ4</accession>
<reference evidence="1 2" key="1">
    <citation type="submission" date="2019-06" db="EMBL/GenBank/DDBJ databases">
        <title>Pseudomonas bimorpha sp. nov. isolated from bovine raw milk and skim milk concentrate.</title>
        <authorList>
            <person name="Hofmann K."/>
            <person name="Huptas C."/>
            <person name="Doll E."/>
            <person name="Scherer S."/>
            <person name="Wenning M."/>
        </authorList>
    </citation>
    <scope>NUCLEOTIDE SEQUENCE [LARGE SCALE GENOMIC DNA]</scope>
    <source>
        <strain evidence="1 2">DSM 17515</strain>
    </source>
</reference>
<proteinExistence type="predicted"/>
<dbReference type="EMBL" id="VFES01000002">
    <property type="protein sequence ID" value="TWR69042.1"/>
    <property type="molecule type" value="Genomic_DNA"/>
</dbReference>
<gene>
    <name evidence="1" type="ORF">FIV39_05075</name>
</gene>
<organism evidence="1 2">
    <name type="scientific">Pseudomonas grimontii</name>
    <dbReference type="NCBI Taxonomy" id="129847"/>
    <lineage>
        <taxon>Bacteria</taxon>
        <taxon>Pseudomonadati</taxon>
        <taxon>Pseudomonadota</taxon>
        <taxon>Gammaproteobacteria</taxon>
        <taxon>Pseudomonadales</taxon>
        <taxon>Pseudomonadaceae</taxon>
        <taxon>Pseudomonas</taxon>
    </lineage>
</organism>
<sequence>MQIPVATSRLPKAVPGFTERRPNANRTLQSLTFTAAQESQWRVPTTERESPQGVVRQWLREPSEDLQLSGYLRDYLHGQLLTQL</sequence>
<comment type="caution">
    <text evidence="1">The sequence shown here is derived from an EMBL/GenBank/DDBJ whole genome shotgun (WGS) entry which is preliminary data.</text>
</comment>
<dbReference type="Proteomes" id="UP000317267">
    <property type="component" value="Unassembled WGS sequence"/>
</dbReference>
<evidence type="ECO:0000313" key="2">
    <source>
        <dbReference type="Proteomes" id="UP000317267"/>
    </source>
</evidence>
<protein>
    <submittedName>
        <fullName evidence="1">Uncharacterized protein</fullName>
    </submittedName>
</protein>
<dbReference type="Gene3D" id="3.40.190.10">
    <property type="entry name" value="Periplasmic binding protein-like II"/>
    <property type="match status" value="1"/>
</dbReference>
<evidence type="ECO:0000313" key="1">
    <source>
        <dbReference type="EMBL" id="TWR69042.1"/>
    </source>
</evidence>
<name>A0A5C5PLJ4_9PSED</name>